<reference evidence="5" key="1">
    <citation type="submission" date="2017-11" db="EMBL/GenBank/DDBJ databases">
        <authorList>
            <person name="Chan K.G."/>
            <person name="Lee L.S."/>
        </authorList>
    </citation>
    <scope>NUCLEOTIDE SEQUENCE [LARGE SCALE GENOMIC DNA]</scope>
    <source>
        <strain evidence="5">DSM 100970</strain>
    </source>
</reference>
<feature type="domain" description="Lcl C-terminal" evidence="3">
    <location>
        <begin position="91"/>
        <end position="206"/>
    </location>
</feature>
<proteinExistence type="predicted"/>
<dbReference type="InterPro" id="IPR011448">
    <property type="entry name" value="DUF1554"/>
</dbReference>
<dbReference type="Pfam" id="PF07603">
    <property type="entry name" value="Lcl_C"/>
    <property type="match status" value="2"/>
</dbReference>
<feature type="chain" id="PRO_5014465545" evidence="1">
    <location>
        <begin position="19"/>
        <end position="699"/>
    </location>
</feature>
<name>A0A2I7N821_9NEIS</name>
<organism evidence="4 5">
    <name type="scientific">Aquella oligotrophica</name>
    <dbReference type="NCBI Taxonomy" id="2067065"/>
    <lineage>
        <taxon>Bacteria</taxon>
        <taxon>Pseudomonadati</taxon>
        <taxon>Pseudomonadota</taxon>
        <taxon>Betaproteobacteria</taxon>
        <taxon>Neisseriales</taxon>
        <taxon>Neisseriaceae</taxon>
        <taxon>Aquella</taxon>
    </lineage>
</organism>
<dbReference type="InterPro" id="IPR011460">
    <property type="entry name" value="Lcl_C"/>
</dbReference>
<dbReference type="Pfam" id="PF07588">
    <property type="entry name" value="DUF1554"/>
    <property type="match status" value="1"/>
</dbReference>
<dbReference type="PANTHER" id="PTHR35812">
    <property type="entry name" value="LIPOPROTEIN"/>
    <property type="match status" value="1"/>
</dbReference>
<protein>
    <submittedName>
        <fullName evidence="4">Uncharacterized protein</fullName>
    </submittedName>
</protein>
<evidence type="ECO:0000313" key="4">
    <source>
        <dbReference type="EMBL" id="AUR52375.1"/>
    </source>
</evidence>
<accession>A0A2I7N821</accession>
<gene>
    <name evidence="4" type="ORF">CUN60_08720</name>
</gene>
<dbReference type="PROSITE" id="PS51257">
    <property type="entry name" value="PROKAR_LIPOPROTEIN"/>
    <property type="match status" value="1"/>
</dbReference>
<keyword evidence="5" id="KW-1185">Reference proteome</keyword>
<dbReference type="AlphaFoldDB" id="A0A2I7N821"/>
<dbReference type="OrthoDB" id="8578594at2"/>
<evidence type="ECO:0000256" key="1">
    <source>
        <dbReference type="SAM" id="SignalP"/>
    </source>
</evidence>
<evidence type="ECO:0000313" key="5">
    <source>
        <dbReference type="Proteomes" id="UP000236655"/>
    </source>
</evidence>
<feature type="domain" description="DUF1554" evidence="2">
    <location>
        <begin position="473"/>
        <end position="580"/>
    </location>
</feature>
<dbReference type="Proteomes" id="UP000236655">
    <property type="component" value="Chromosome"/>
</dbReference>
<sequence length="699" mass="75324">MRIQLKKLTLILSVSGLAACNSGTSGSTPSLNGASNDTSSKAVVVNSKGSIKVMATGQKAVYAPRDDGELQPGGEIDGQRFVSGTGAEADCIIDKTTGFMWPKNGSLMARDSWGDSLVAIDGMNTDKNAANYSLCGHTDWRMPNVNELETLVNYGVKSNADWLEEQGFQNIEREKKYYSSTSDNLMYTCPQDSAFGISLENGVISKVAKIITGKPYSAHDAAYIQATMPVRTADANAPYQVPQTGQTRILKPLNPAICGGDYTSPKGSDGDLRKGKVIPSTRFVDPDGSGMCIQDKLTGLIWLADATARSKFVLDTYATLKTPAPLLYGVSWENAMLTGVKNMNTEKVCGKNNWRMPSIRELRTLANYNVNNNTGWLNSLGFAVSEYRDPASFYSTSTTNLNGQTANSTVNPWVINLAYLETGANNTQVGTNKITDYLGAMPVSGGAVIKPAAKAKPALSDKVVFITEKGYTKFAGTSGADAICNQEATATGSLINKKAKFKALLLSSNRYPCNSNGVCGVDGSSDWPVTVNTKYTTVGNDGSLSSNENGVFADSYPAGLILDQFGYRQDKMFWLGINGVKGDANGKVSAWSYANLDGIWTPKNVAGLWDRYTNNTAMDWTFPASVSTAGVGDNGYFADSTYKMLVNKNVGMAFDFATFFANSSSQVSRWVMASKTFVDQDYKLTYGVQYQTHLICVQQ</sequence>
<keyword evidence="1" id="KW-0732">Signal</keyword>
<dbReference type="KEGG" id="nba:CUN60_08720"/>
<evidence type="ECO:0000259" key="3">
    <source>
        <dbReference type="Pfam" id="PF07603"/>
    </source>
</evidence>
<feature type="signal peptide" evidence="1">
    <location>
        <begin position="1"/>
        <end position="18"/>
    </location>
</feature>
<dbReference type="RefSeq" id="WP_102951668.1">
    <property type="nucleotide sequence ID" value="NZ_CP024847.1"/>
</dbReference>
<dbReference type="EMBL" id="CP024847">
    <property type="protein sequence ID" value="AUR52375.1"/>
    <property type="molecule type" value="Genomic_DNA"/>
</dbReference>
<feature type="domain" description="Lcl C-terminal" evidence="3">
    <location>
        <begin position="292"/>
        <end position="426"/>
    </location>
</feature>
<evidence type="ECO:0000259" key="2">
    <source>
        <dbReference type="Pfam" id="PF07588"/>
    </source>
</evidence>
<dbReference type="PANTHER" id="PTHR35812:SF1">
    <property type="entry name" value="LIPOPROTEIN"/>
    <property type="match status" value="1"/>
</dbReference>